<dbReference type="EMBL" id="KV000480">
    <property type="protein sequence ID" value="KZV40240.1"/>
    <property type="molecule type" value="Genomic_DNA"/>
</dbReference>
<protein>
    <submittedName>
        <fullName evidence="2">Uncharacterized protein</fullName>
    </submittedName>
</protein>
<dbReference type="Proteomes" id="UP000250235">
    <property type="component" value="Unassembled WGS sequence"/>
</dbReference>
<dbReference type="AlphaFoldDB" id="A0A2Z7C727"/>
<evidence type="ECO:0000313" key="2">
    <source>
        <dbReference type="EMBL" id="KZV40240.1"/>
    </source>
</evidence>
<sequence length="63" mass="7089">MYSMKTSDPKAQQSLALWLMVKDIQNPSTYTPDPSSVERAQVRQPHTHPSSGDTLCCHNVNIF</sequence>
<evidence type="ECO:0000313" key="3">
    <source>
        <dbReference type="Proteomes" id="UP000250235"/>
    </source>
</evidence>
<accession>A0A2Z7C727</accession>
<gene>
    <name evidence="2" type="ORF">F511_25962</name>
</gene>
<keyword evidence="3" id="KW-1185">Reference proteome</keyword>
<proteinExistence type="predicted"/>
<reference evidence="2 3" key="1">
    <citation type="journal article" date="2015" name="Proc. Natl. Acad. Sci. U.S.A.">
        <title>The resurrection genome of Boea hygrometrica: A blueprint for survival of dehydration.</title>
        <authorList>
            <person name="Xiao L."/>
            <person name="Yang G."/>
            <person name="Zhang L."/>
            <person name="Yang X."/>
            <person name="Zhao S."/>
            <person name="Ji Z."/>
            <person name="Zhou Q."/>
            <person name="Hu M."/>
            <person name="Wang Y."/>
            <person name="Chen M."/>
            <person name="Xu Y."/>
            <person name="Jin H."/>
            <person name="Xiao X."/>
            <person name="Hu G."/>
            <person name="Bao F."/>
            <person name="Hu Y."/>
            <person name="Wan P."/>
            <person name="Li L."/>
            <person name="Deng X."/>
            <person name="Kuang T."/>
            <person name="Xiang C."/>
            <person name="Zhu J.K."/>
            <person name="Oliver M.J."/>
            <person name="He Y."/>
        </authorList>
    </citation>
    <scope>NUCLEOTIDE SEQUENCE [LARGE SCALE GENOMIC DNA]</scope>
    <source>
        <strain evidence="3">cv. XS01</strain>
    </source>
</reference>
<organism evidence="2 3">
    <name type="scientific">Dorcoceras hygrometricum</name>
    <dbReference type="NCBI Taxonomy" id="472368"/>
    <lineage>
        <taxon>Eukaryota</taxon>
        <taxon>Viridiplantae</taxon>
        <taxon>Streptophyta</taxon>
        <taxon>Embryophyta</taxon>
        <taxon>Tracheophyta</taxon>
        <taxon>Spermatophyta</taxon>
        <taxon>Magnoliopsida</taxon>
        <taxon>eudicotyledons</taxon>
        <taxon>Gunneridae</taxon>
        <taxon>Pentapetalae</taxon>
        <taxon>asterids</taxon>
        <taxon>lamiids</taxon>
        <taxon>Lamiales</taxon>
        <taxon>Gesneriaceae</taxon>
        <taxon>Didymocarpoideae</taxon>
        <taxon>Trichosporeae</taxon>
        <taxon>Loxocarpinae</taxon>
        <taxon>Dorcoceras</taxon>
    </lineage>
</organism>
<evidence type="ECO:0000256" key="1">
    <source>
        <dbReference type="SAM" id="MobiDB-lite"/>
    </source>
</evidence>
<name>A0A2Z7C727_9LAMI</name>
<feature type="region of interest" description="Disordered" evidence="1">
    <location>
        <begin position="28"/>
        <end position="53"/>
    </location>
</feature>